<accession>A0A7C9CFZ6</accession>
<dbReference type="EMBL" id="GISG01005295">
    <property type="protein sequence ID" value="MBA4614964.1"/>
    <property type="molecule type" value="Transcribed_RNA"/>
</dbReference>
<name>A0A7C9CFZ6_OPUST</name>
<proteinExistence type="predicted"/>
<dbReference type="AlphaFoldDB" id="A0A7C9CFZ6"/>
<sequence length="148" mass="16118">MLKILSTSRFSFGKTRVASVSGLNRLISGISMSSSFSPIDSLLIKCRVFRHLEADSLTLSMKFFHMTNCAFSPKSPAPLGSMHLSVATALVTKTSAPTSIFLVENKPLPLISDLLISTEPTNSPKSGHFPEKPFKIQSETSKFPVLET</sequence>
<evidence type="ECO:0000313" key="2">
    <source>
        <dbReference type="EMBL" id="MBA4614964.1"/>
    </source>
</evidence>
<protein>
    <submittedName>
        <fullName evidence="2">Uncharacterized protein</fullName>
    </submittedName>
</protein>
<reference evidence="2" key="1">
    <citation type="journal article" date="2013" name="J. Plant Res.">
        <title>Effect of fungi and light on seed germination of three Opuntia species from semiarid lands of central Mexico.</title>
        <authorList>
            <person name="Delgado-Sanchez P."/>
            <person name="Jimenez-Bremont J.F."/>
            <person name="Guerrero-Gonzalez Mde L."/>
            <person name="Flores J."/>
        </authorList>
    </citation>
    <scope>NUCLEOTIDE SEQUENCE</scope>
    <source>
        <tissue evidence="2">Cladode</tissue>
    </source>
</reference>
<organism evidence="2">
    <name type="scientific">Opuntia streptacantha</name>
    <name type="common">Prickly pear cactus</name>
    <name type="synonym">Opuntia cardona</name>
    <dbReference type="NCBI Taxonomy" id="393608"/>
    <lineage>
        <taxon>Eukaryota</taxon>
        <taxon>Viridiplantae</taxon>
        <taxon>Streptophyta</taxon>
        <taxon>Embryophyta</taxon>
        <taxon>Tracheophyta</taxon>
        <taxon>Spermatophyta</taxon>
        <taxon>Magnoliopsida</taxon>
        <taxon>eudicotyledons</taxon>
        <taxon>Gunneridae</taxon>
        <taxon>Pentapetalae</taxon>
        <taxon>Caryophyllales</taxon>
        <taxon>Cactineae</taxon>
        <taxon>Cactaceae</taxon>
        <taxon>Opuntioideae</taxon>
        <taxon>Opuntia</taxon>
    </lineage>
</organism>
<reference evidence="2" key="2">
    <citation type="submission" date="2020-07" db="EMBL/GenBank/DDBJ databases">
        <authorList>
            <person name="Vera ALvarez R."/>
            <person name="Arias-Moreno D.M."/>
            <person name="Jimenez-Jacinto V."/>
            <person name="Jimenez-Bremont J.F."/>
            <person name="Swaminathan K."/>
            <person name="Moose S.P."/>
            <person name="Guerrero-Gonzalez M.L."/>
            <person name="Marino-Ramirez L."/>
            <person name="Landsman D."/>
            <person name="Rodriguez-Kessler M."/>
            <person name="Delgado-Sanchez P."/>
        </authorList>
    </citation>
    <scope>NUCLEOTIDE SEQUENCE</scope>
    <source>
        <tissue evidence="2">Cladode</tissue>
    </source>
</reference>
<feature type="region of interest" description="Disordered" evidence="1">
    <location>
        <begin position="122"/>
        <end position="148"/>
    </location>
</feature>
<evidence type="ECO:0000256" key="1">
    <source>
        <dbReference type="SAM" id="MobiDB-lite"/>
    </source>
</evidence>